<dbReference type="Proteomes" id="UP001595812">
    <property type="component" value="Unassembled WGS sequence"/>
</dbReference>
<evidence type="ECO:0000313" key="2">
    <source>
        <dbReference type="EMBL" id="MFC3878338.1"/>
    </source>
</evidence>
<protein>
    <submittedName>
        <fullName evidence="2">DUF6624 domain-containing protein</fullName>
    </submittedName>
</protein>
<feature type="signal peptide" evidence="1">
    <location>
        <begin position="1"/>
        <end position="19"/>
    </location>
</feature>
<dbReference type="InterPro" id="IPR046732">
    <property type="entry name" value="DUF6624"/>
</dbReference>
<reference evidence="3" key="1">
    <citation type="journal article" date="2019" name="Int. J. Syst. Evol. Microbiol.">
        <title>The Global Catalogue of Microorganisms (GCM) 10K type strain sequencing project: providing services to taxonomists for standard genome sequencing and annotation.</title>
        <authorList>
            <consortium name="The Broad Institute Genomics Platform"/>
            <consortium name="The Broad Institute Genome Sequencing Center for Infectious Disease"/>
            <person name="Wu L."/>
            <person name="Ma J."/>
        </authorList>
    </citation>
    <scope>NUCLEOTIDE SEQUENCE [LARGE SCALE GENOMIC DNA]</scope>
    <source>
        <strain evidence="3">CECT 8979</strain>
    </source>
</reference>
<proteinExistence type="predicted"/>
<name>A0ABV8AJW8_9FLAO</name>
<organism evidence="2 3">
    <name type="scientific">Winogradskyella maritima</name>
    <dbReference type="NCBI Taxonomy" id="1517766"/>
    <lineage>
        <taxon>Bacteria</taxon>
        <taxon>Pseudomonadati</taxon>
        <taxon>Bacteroidota</taxon>
        <taxon>Flavobacteriia</taxon>
        <taxon>Flavobacteriales</taxon>
        <taxon>Flavobacteriaceae</taxon>
        <taxon>Winogradskyella</taxon>
    </lineage>
</organism>
<dbReference type="Pfam" id="PF20329">
    <property type="entry name" value="DUF6624"/>
    <property type="match status" value="1"/>
</dbReference>
<evidence type="ECO:0000313" key="3">
    <source>
        <dbReference type="Proteomes" id="UP001595812"/>
    </source>
</evidence>
<gene>
    <name evidence="2" type="ORF">ACFOSX_13945</name>
</gene>
<sequence length="294" mass="33913">MKTLILSVLFFLSFVLLQAQSTSLSDSNFEQDILSFQPEKNSVSEKDFNYGKMIIDEIKKATENKPENFNCADYFNVLSAFLSLNESEEHINLAFKKFYESKDSCDYFLIEGFFKSKKFDGLRPQIEKRIAICRASKSASKAPVFNLEDYIAKHDLNEDLVRLMDKINKTDGKFRKLTDTDWSKQRPLDLENQRVVDSLFKKYNTYVGASLVGDKYASTMWIVIQHSNIEMMETYLPIIHKAVKSKELDVVPLKMLLDRIYSIKEGHQIFGSQSGVPLADNELIDTVRKKYGIN</sequence>
<keyword evidence="1" id="KW-0732">Signal</keyword>
<dbReference type="EMBL" id="JBHSAT010000023">
    <property type="protein sequence ID" value="MFC3878338.1"/>
    <property type="molecule type" value="Genomic_DNA"/>
</dbReference>
<comment type="caution">
    <text evidence="2">The sequence shown here is derived from an EMBL/GenBank/DDBJ whole genome shotgun (WGS) entry which is preliminary data.</text>
</comment>
<evidence type="ECO:0000256" key="1">
    <source>
        <dbReference type="SAM" id="SignalP"/>
    </source>
</evidence>
<keyword evidence="3" id="KW-1185">Reference proteome</keyword>
<dbReference type="RefSeq" id="WP_386102501.1">
    <property type="nucleotide sequence ID" value="NZ_JBHSAT010000023.1"/>
</dbReference>
<feature type="chain" id="PRO_5047460269" evidence="1">
    <location>
        <begin position="20"/>
        <end position="294"/>
    </location>
</feature>
<accession>A0ABV8AJW8</accession>